<dbReference type="Proteomes" id="UP000334990">
    <property type="component" value="Unassembled WGS sequence"/>
</dbReference>
<comment type="caution">
    <text evidence="1">The sequence shown here is derived from an EMBL/GenBank/DDBJ whole genome shotgun (WGS) entry which is preliminary data.</text>
</comment>
<dbReference type="AlphaFoldDB" id="A0A5M3W5Y3"/>
<keyword evidence="2" id="KW-1185">Reference proteome</keyword>
<protein>
    <submittedName>
        <fullName evidence="1">Uncharacterized protein</fullName>
    </submittedName>
</protein>
<accession>A0A5M3W5Y3</accession>
<organism evidence="1 2">
    <name type="scientific">Acrocarpospora corrugata</name>
    <dbReference type="NCBI Taxonomy" id="35763"/>
    <lineage>
        <taxon>Bacteria</taxon>
        <taxon>Bacillati</taxon>
        <taxon>Actinomycetota</taxon>
        <taxon>Actinomycetes</taxon>
        <taxon>Streptosporangiales</taxon>
        <taxon>Streptosporangiaceae</taxon>
        <taxon>Acrocarpospora</taxon>
    </lineage>
</organism>
<gene>
    <name evidence="1" type="ORF">Acor_55080</name>
</gene>
<dbReference type="EMBL" id="BLAD01000068">
    <property type="protein sequence ID" value="GES03442.1"/>
    <property type="molecule type" value="Genomic_DNA"/>
</dbReference>
<evidence type="ECO:0000313" key="2">
    <source>
        <dbReference type="Proteomes" id="UP000334990"/>
    </source>
</evidence>
<proteinExistence type="predicted"/>
<name>A0A5M3W5Y3_9ACTN</name>
<reference evidence="1 2" key="1">
    <citation type="submission" date="2019-10" db="EMBL/GenBank/DDBJ databases">
        <title>Whole genome shotgun sequence of Acrocarpospora corrugata NBRC 13972.</title>
        <authorList>
            <person name="Ichikawa N."/>
            <person name="Kimura A."/>
            <person name="Kitahashi Y."/>
            <person name="Komaki H."/>
            <person name="Oguchi A."/>
        </authorList>
    </citation>
    <scope>NUCLEOTIDE SEQUENCE [LARGE SCALE GENOMIC DNA]</scope>
    <source>
        <strain evidence="1 2">NBRC 13972</strain>
    </source>
</reference>
<evidence type="ECO:0000313" key="1">
    <source>
        <dbReference type="EMBL" id="GES03442.1"/>
    </source>
</evidence>
<dbReference type="OrthoDB" id="514320at2"/>
<dbReference type="RefSeq" id="WP_155339600.1">
    <property type="nucleotide sequence ID" value="NZ_BAAABN010000068.1"/>
</dbReference>
<sequence>MDIAWSRYSRDGKTFKDDAWPLTAHADADGRVEESVGGQFSLNTNNQLRLRVLNPREDVAAAVVEKVSIAKISMSGR</sequence>